<name>A0A516Q5N6_9ACTN</name>
<protein>
    <submittedName>
        <fullName evidence="2">ANTAR domain-containing protein</fullName>
    </submittedName>
</protein>
<reference evidence="2 3" key="1">
    <citation type="submission" date="2019-07" db="EMBL/GenBank/DDBJ databases">
        <title>Microlunatus dokdonensis sp. nov. isolated from the rhizospheric soil of the wild plant Elymus tsukushiensis.</title>
        <authorList>
            <person name="Ghim S.-Y."/>
            <person name="Hwang Y.-J."/>
            <person name="Son J.-S."/>
            <person name="Shin J.-H."/>
        </authorList>
    </citation>
    <scope>NUCLEOTIDE SEQUENCE [LARGE SCALE GENOMIC DNA]</scope>
    <source>
        <strain evidence="2 3">KUDC0627</strain>
    </source>
</reference>
<dbReference type="PROSITE" id="PS50921">
    <property type="entry name" value="ANTAR"/>
    <property type="match status" value="1"/>
</dbReference>
<dbReference type="Proteomes" id="UP000319263">
    <property type="component" value="Chromosome"/>
</dbReference>
<dbReference type="AlphaFoldDB" id="A0A516Q5N6"/>
<evidence type="ECO:0000313" key="2">
    <source>
        <dbReference type="EMBL" id="QDP98756.1"/>
    </source>
</evidence>
<gene>
    <name evidence="2" type="ORF">FOE78_11800</name>
</gene>
<dbReference type="InterPro" id="IPR005561">
    <property type="entry name" value="ANTAR"/>
</dbReference>
<dbReference type="EMBL" id="CP041692">
    <property type="protein sequence ID" value="QDP98756.1"/>
    <property type="molecule type" value="Genomic_DNA"/>
</dbReference>
<accession>A0A516Q5N6</accession>
<keyword evidence="3" id="KW-1185">Reference proteome</keyword>
<proteinExistence type="predicted"/>
<dbReference type="GO" id="GO:0003723">
    <property type="term" value="F:RNA binding"/>
    <property type="evidence" value="ECO:0007669"/>
    <property type="project" value="InterPro"/>
</dbReference>
<evidence type="ECO:0000313" key="3">
    <source>
        <dbReference type="Proteomes" id="UP000319263"/>
    </source>
</evidence>
<evidence type="ECO:0000259" key="1">
    <source>
        <dbReference type="PROSITE" id="PS50921"/>
    </source>
</evidence>
<sequence length="47" mass="5200">MLMVQLGISIEAALARLRAYAFAEGRSLADVAHAVVERTLDLRDDDR</sequence>
<feature type="domain" description="ANTAR" evidence="1">
    <location>
        <begin position="1"/>
        <end position="36"/>
    </location>
</feature>
<dbReference type="Pfam" id="PF03861">
    <property type="entry name" value="ANTAR"/>
    <property type="match status" value="1"/>
</dbReference>
<dbReference type="Gene3D" id="1.10.10.10">
    <property type="entry name" value="Winged helix-like DNA-binding domain superfamily/Winged helix DNA-binding domain"/>
    <property type="match status" value="1"/>
</dbReference>
<dbReference type="InterPro" id="IPR036388">
    <property type="entry name" value="WH-like_DNA-bd_sf"/>
</dbReference>
<dbReference type="KEGG" id="mik:FOE78_11800"/>
<organism evidence="2 3">
    <name type="scientific">Microlunatus elymi</name>
    <dbReference type="NCBI Taxonomy" id="2596828"/>
    <lineage>
        <taxon>Bacteria</taxon>
        <taxon>Bacillati</taxon>
        <taxon>Actinomycetota</taxon>
        <taxon>Actinomycetes</taxon>
        <taxon>Propionibacteriales</taxon>
        <taxon>Propionibacteriaceae</taxon>
        <taxon>Microlunatus</taxon>
    </lineage>
</organism>